<name>A0A974A5L3_9BRAD</name>
<reference evidence="1" key="1">
    <citation type="submission" date="2020-06" db="EMBL/GenBank/DDBJ databases">
        <title>Whole Genome Sequence of Bradyrhizobium sp. Strain 1S1.</title>
        <authorList>
            <person name="Bromfield E.S.P."/>
            <person name="Cloutier S."/>
        </authorList>
    </citation>
    <scope>NUCLEOTIDE SEQUENCE [LARGE SCALE GENOMIC DNA]</scope>
    <source>
        <strain evidence="1">1S1</strain>
    </source>
</reference>
<sequence length="74" mass="8104">MIKYVAVANRPNRIATVHSTDCSYTRDGSLADVNASYHSAFLIAVNECASAVHFSVSKRVGRFLEETQQPPAFS</sequence>
<gene>
    <name evidence="1" type="ORF">HAP48_049150</name>
</gene>
<accession>A0A974A5L3</accession>
<comment type="caution">
    <text evidence="1">The sequence shown here is derived from an EMBL/GenBank/DDBJ whole genome shotgun (WGS) entry which is preliminary data.</text>
</comment>
<organism evidence="1">
    <name type="scientific">Bradyrhizobium septentrionale</name>
    <dbReference type="NCBI Taxonomy" id="1404411"/>
    <lineage>
        <taxon>Bacteria</taxon>
        <taxon>Pseudomonadati</taxon>
        <taxon>Pseudomonadota</taxon>
        <taxon>Alphaproteobacteria</taxon>
        <taxon>Hyphomicrobiales</taxon>
        <taxon>Nitrobacteraceae</taxon>
        <taxon>Bradyrhizobium</taxon>
    </lineage>
</organism>
<dbReference type="AlphaFoldDB" id="A0A974A5L3"/>
<dbReference type="EMBL" id="JAAOLE020000002">
    <property type="protein sequence ID" value="NVI50591.1"/>
    <property type="molecule type" value="Genomic_DNA"/>
</dbReference>
<protein>
    <submittedName>
        <fullName evidence="1">Uncharacterized protein</fullName>
    </submittedName>
</protein>
<dbReference type="RefSeq" id="WP_166217616.1">
    <property type="nucleotide sequence ID" value="NZ_CP088284.1"/>
</dbReference>
<proteinExistence type="predicted"/>
<evidence type="ECO:0000313" key="1">
    <source>
        <dbReference type="EMBL" id="NVI50591.1"/>
    </source>
</evidence>